<organism evidence="2 3">
    <name type="scientific">Croceibacter atlanticus (strain ATCC BAA-628 / JCM 21780 / CIP 108009 / IAM 15332 / KCTC 12090 / HTCC2559)</name>
    <dbReference type="NCBI Taxonomy" id="216432"/>
    <lineage>
        <taxon>Bacteria</taxon>
        <taxon>Pseudomonadati</taxon>
        <taxon>Bacteroidota</taxon>
        <taxon>Flavobacteriia</taxon>
        <taxon>Flavobacteriales</taxon>
        <taxon>Flavobacteriaceae</taxon>
        <taxon>Croceibacter</taxon>
    </lineage>
</organism>
<dbReference type="KEGG" id="cat:CA2559_05150"/>
<reference evidence="2 3" key="1">
    <citation type="journal article" date="2010" name="J. Bacteriol.">
        <title>The complete genome sequence of Croceibacter atlanticus HTCC2559T.</title>
        <authorList>
            <person name="Oh H.M."/>
            <person name="Kang I."/>
            <person name="Ferriera S."/>
            <person name="Giovannoni S.J."/>
            <person name="Cho J.C."/>
        </authorList>
    </citation>
    <scope>NUCLEOTIDE SEQUENCE [LARGE SCALE GENOMIC DNA]</scope>
    <source>
        <strain evidence="3">ATCC BAA-628 / HTCC2559 / KCTC 12090</strain>
    </source>
</reference>
<dbReference type="OrthoDB" id="271465at2"/>
<feature type="transmembrane region" description="Helical" evidence="1">
    <location>
        <begin position="156"/>
        <end position="178"/>
    </location>
</feature>
<keyword evidence="1" id="KW-1133">Transmembrane helix</keyword>
<keyword evidence="3" id="KW-1185">Reference proteome</keyword>
<evidence type="ECO:0000313" key="2">
    <source>
        <dbReference type="EMBL" id="EAP88119.1"/>
    </source>
</evidence>
<protein>
    <submittedName>
        <fullName evidence="2">DNA mismatch repair protein</fullName>
    </submittedName>
</protein>
<name>A3U7A2_CROAH</name>
<keyword evidence="1" id="KW-0472">Membrane</keyword>
<dbReference type="eggNOG" id="COG3182">
    <property type="taxonomic scope" value="Bacteria"/>
</dbReference>
<dbReference type="AlphaFoldDB" id="A3U7A2"/>
<feature type="transmembrane region" description="Helical" evidence="1">
    <location>
        <begin position="21"/>
        <end position="42"/>
    </location>
</feature>
<dbReference type="Proteomes" id="UP000002297">
    <property type="component" value="Chromosome"/>
</dbReference>
<dbReference type="EMBL" id="CP002046">
    <property type="protein sequence ID" value="EAP88119.1"/>
    <property type="molecule type" value="Genomic_DNA"/>
</dbReference>
<accession>A3U7A2</accession>
<keyword evidence="1" id="KW-0812">Transmembrane</keyword>
<gene>
    <name evidence="2" type="ordered locus">CA2559_05150</name>
</gene>
<proteinExistence type="predicted"/>
<sequence>MSEKRKQQAKLLRNFRSIHRTLGALLFVFFFVVSITALLLGWKKNSGNLILPSTKMGATTTINNWLPMEQLQDIAFNVLRDSVSSSINLDLDRIDSRPSKGVVKFVFKEHYWGVQLDGATGKVLSLSPRRADVIENIHDGSILDVVFKTNSNILKLIYSSVMSISLLLFTVTGFWLWYGPKRMRKSKRTP</sequence>
<dbReference type="HOGENOM" id="CLU_124382_0_0_10"/>
<evidence type="ECO:0000313" key="3">
    <source>
        <dbReference type="Proteomes" id="UP000002297"/>
    </source>
</evidence>
<evidence type="ECO:0000256" key="1">
    <source>
        <dbReference type="SAM" id="Phobius"/>
    </source>
</evidence>
<dbReference type="GeneID" id="89452822"/>
<dbReference type="STRING" id="216432.CA2559_05150"/>
<dbReference type="RefSeq" id="WP_013186795.1">
    <property type="nucleotide sequence ID" value="NC_014230.1"/>
</dbReference>